<dbReference type="Proteomes" id="UP001378956">
    <property type="component" value="Unassembled WGS sequence"/>
</dbReference>
<evidence type="ECO:0000256" key="1">
    <source>
        <dbReference type="SAM" id="Phobius"/>
    </source>
</evidence>
<organism evidence="2 3">
    <name type="scientific">Pedobacter panaciterrae</name>
    <dbReference type="NCBI Taxonomy" id="363849"/>
    <lineage>
        <taxon>Bacteria</taxon>
        <taxon>Pseudomonadati</taxon>
        <taxon>Bacteroidota</taxon>
        <taxon>Sphingobacteriia</taxon>
        <taxon>Sphingobacteriales</taxon>
        <taxon>Sphingobacteriaceae</taxon>
        <taxon>Pedobacter</taxon>
    </lineage>
</organism>
<name>A0ABU8NQA5_9SPHI</name>
<dbReference type="PANTHER" id="PTHR37947">
    <property type="entry name" value="BLL2462 PROTEIN"/>
    <property type="match status" value="1"/>
</dbReference>
<proteinExistence type="predicted"/>
<keyword evidence="1" id="KW-1133">Transmembrane helix</keyword>
<dbReference type="RefSeq" id="WP_337717199.1">
    <property type="nucleotide sequence ID" value="NZ_JBBEUB010000006.1"/>
</dbReference>
<dbReference type="InterPro" id="IPR036465">
    <property type="entry name" value="vWFA_dom_sf"/>
</dbReference>
<evidence type="ECO:0008006" key="4">
    <source>
        <dbReference type="Google" id="ProtNLM"/>
    </source>
</evidence>
<feature type="transmembrane region" description="Helical" evidence="1">
    <location>
        <begin position="6"/>
        <end position="28"/>
    </location>
</feature>
<comment type="caution">
    <text evidence="2">The sequence shown here is derived from an EMBL/GenBank/DDBJ whole genome shotgun (WGS) entry which is preliminary data.</text>
</comment>
<dbReference type="PANTHER" id="PTHR37947:SF1">
    <property type="entry name" value="BLL2462 PROTEIN"/>
    <property type="match status" value="1"/>
</dbReference>
<gene>
    <name evidence="2" type="ORF">WAE58_17935</name>
</gene>
<reference evidence="2 3" key="1">
    <citation type="submission" date="2024-03" db="EMBL/GenBank/DDBJ databases">
        <title>Sequence of Lycoming College Course Isolates.</title>
        <authorList>
            <person name="Plotts O."/>
            <person name="Newman J."/>
        </authorList>
    </citation>
    <scope>NUCLEOTIDE SEQUENCE [LARGE SCALE GENOMIC DNA]</scope>
    <source>
        <strain evidence="2 3">CJB-3</strain>
    </source>
</reference>
<evidence type="ECO:0000313" key="2">
    <source>
        <dbReference type="EMBL" id="MEJ2904326.1"/>
    </source>
</evidence>
<accession>A0ABU8NQA5</accession>
<dbReference type="EMBL" id="JBBEUB010000006">
    <property type="protein sequence ID" value="MEJ2904326.1"/>
    <property type="molecule type" value="Genomic_DNA"/>
</dbReference>
<evidence type="ECO:0000313" key="3">
    <source>
        <dbReference type="Proteomes" id="UP001378956"/>
    </source>
</evidence>
<keyword evidence="3" id="KW-1185">Reference proteome</keyword>
<sequence length="694" mass="78025">MNDSFSLYILLALLGCLLAGILFAWLLYRKTEHLDKRLRYGLFVIRTVAVTVITALLFFPLVRSVSYNLEKPVIVIGQDNSLSVGAIEPNGFNKQQYEKDMQALADKLSEKYEVKVYNFSDSVKSGYDFKNKGQVSNASKFINQLNDELLNRNVGSVILASDGIFNRGGSPLYDLNKLKAPVYTIALGDTIPKKDLMISNVNHNSLVYLDNEFTLEVQVQAFESKGEMSRVLVMEGGKKIYDEQIQINSNAFVKNIPIKLKASRLGLQKYTIQLSPLKNEISERNNAQSIFIEVIDARQKILIASAGPHPDIAALKQAISINKHYDLKIALGDDLSVINPKDYSLIILYQFPALQNDGGTFINKVQQSNVPLWYILGAQSNLYAFNKMQSAVNFNGSNNTLQEAFAVANTGFTAFEMSATFDKQIEGFDPLQAPFGEVRINGTALVALKQRIGKIKTESPQLFFMNAEGKKAGYLIGEGIWRWRLGEAQNDQKSNAFNTLISNAVQYVSAKDDRRKFKVYTAKNTFDENENVPINAGLYNDSYVSVNTPDVSIQIKNEEGKVYNFLFSRTETAYQLDAGMLPAGNYTYTATTNLGGKKHTAQGVFYVNTLVAEYQLTIANHQLLNTMAMQTGGKMYMPQNLSQILKDIEANEQVKTLSYEDRKYEELINFKWVFALIVMLLTLEWFLRKRNGEI</sequence>
<keyword evidence="1" id="KW-0472">Membrane</keyword>
<keyword evidence="1" id="KW-0812">Transmembrane</keyword>
<dbReference type="SUPFAM" id="SSF53300">
    <property type="entry name" value="vWA-like"/>
    <property type="match status" value="1"/>
</dbReference>
<protein>
    <recommendedName>
        <fullName evidence="4">VWA domain-containing protein</fullName>
    </recommendedName>
</protein>
<feature type="transmembrane region" description="Helical" evidence="1">
    <location>
        <begin position="40"/>
        <end position="62"/>
    </location>
</feature>